<evidence type="ECO:0000313" key="2">
    <source>
        <dbReference type="EMBL" id="CAD6499945.1"/>
    </source>
</evidence>
<dbReference type="EMBL" id="CAJHIT010000002">
    <property type="protein sequence ID" value="CAD6499945.1"/>
    <property type="molecule type" value="Genomic_DNA"/>
</dbReference>
<feature type="transmembrane region" description="Helical" evidence="1">
    <location>
        <begin position="12"/>
        <end position="39"/>
    </location>
</feature>
<dbReference type="AlphaFoldDB" id="A0A9W4CW89"/>
<gene>
    <name evidence="2" type="ORF">BGTH12_LOCUS1303</name>
</gene>
<accession>A0A9W4CW89</accession>
<protein>
    <submittedName>
        <fullName evidence="2">BgTH12-04050</fullName>
    </submittedName>
</protein>
<keyword evidence="1" id="KW-0472">Membrane</keyword>
<evidence type="ECO:0000256" key="1">
    <source>
        <dbReference type="SAM" id="Phobius"/>
    </source>
</evidence>
<organism evidence="2 3">
    <name type="scientific">Blumeria graminis f. sp. triticale</name>
    <dbReference type="NCBI Taxonomy" id="1689686"/>
    <lineage>
        <taxon>Eukaryota</taxon>
        <taxon>Fungi</taxon>
        <taxon>Dikarya</taxon>
        <taxon>Ascomycota</taxon>
        <taxon>Pezizomycotina</taxon>
        <taxon>Leotiomycetes</taxon>
        <taxon>Erysiphales</taxon>
        <taxon>Erysiphaceae</taxon>
        <taxon>Blumeria</taxon>
    </lineage>
</organism>
<keyword evidence="1" id="KW-0812">Transmembrane</keyword>
<proteinExistence type="predicted"/>
<evidence type="ECO:0000313" key="3">
    <source>
        <dbReference type="Proteomes" id="UP000683417"/>
    </source>
</evidence>
<keyword evidence="1" id="KW-1133">Transmembrane helix</keyword>
<sequence length="68" mass="7772">MSYRKTSKSLSGFGVVVSVYVSSHINFPSLWTVVVPVYIPSTPLVLYGHNSLYKKYALLLYTFHRLVF</sequence>
<name>A0A9W4CW89_BLUGR</name>
<dbReference type="Proteomes" id="UP000683417">
    <property type="component" value="Unassembled WGS sequence"/>
</dbReference>
<reference evidence="2" key="1">
    <citation type="submission" date="2020-10" db="EMBL/GenBank/DDBJ databases">
        <authorList>
            <person name="Muller C M."/>
        </authorList>
    </citation>
    <scope>NUCLEOTIDE SEQUENCE</scope>
    <source>
        <strain evidence="2">THUN-12</strain>
    </source>
</reference>
<comment type="caution">
    <text evidence="2">The sequence shown here is derived from an EMBL/GenBank/DDBJ whole genome shotgun (WGS) entry which is preliminary data.</text>
</comment>